<comment type="caution">
    <text evidence="2">The sequence shown here is derived from an EMBL/GenBank/DDBJ whole genome shotgun (WGS) entry which is preliminary data.</text>
</comment>
<feature type="compositionally biased region" description="Low complexity" evidence="1">
    <location>
        <begin position="115"/>
        <end position="131"/>
    </location>
</feature>
<protein>
    <submittedName>
        <fullName evidence="2">Unnamed protein product</fullName>
    </submittedName>
</protein>
<gene>
    <name evidence="2" type="ORF">Pfra01_001614800</name>
</gene>
<dbReference type="EMBL" id="BSXT01001803">
    <property type="protein sequence ID" value="GMF45296.1"/>
    <property type="molecule type" value="Genomic_DNA"/>
</dbReference>
<feature type="region of interest" description="Disordered" evidence="1">
    <location>
        <begin position="115"/>
        <end position="139"/>
    </location>
</feature>
<evidence type="ECO:0000256" key="1">
    <source>
        <dbReference type="SAM" id="MobiDB-lite"/>
    </source>
</evidence>
<reference evidence="2" key="1">
    <citation type="submission" date="2023-04" db="EMBL/GenBank/DDBJ databases">
        <title>Phytophthora fragariaefolia NBRC 109709.</title>
        <authorList>
            <person name="Ichikawa N."/>
            <person name="Sato H."/>
            <person name="Tonouchi N."/>
        </authorList>
    </citation>
    <scope>NUCLEOTIDE SEQUENCE</scope>
    <source>
        <strain evidence="2">NBRC 109709</strain>
    </source>
</reference>
<proteinExistence type="predicted"/>
<keyword evidence="3" id="KW-1185">Reference proteome</keyword>
<feature type="region of interest" description="Disordered" evidence="1">
    <location>
        <begin position="155"/>
        <end position="176"/>
    </location>
</feature>
<evidence type="ECO:0000313" key="3">
    <source>
        <dbReference type="Proteomes" id="UP001165121"/>
    </source>
</evidence>
<name>A0A9W6XUE3_9STRA</name>
<dbReference type="AlphaFoldDB" id="A0A9W6XUE3"/>
<evidence type="ECO:0000313" key="2">
    <source>
        <dbReference type="EMBL" id="GMF45296.1"/>
    </source>
</evidence>
<dbReference type="Proteomes" id="UP001165121">
    <property type="component" value="Unassembled WGS sequence"/>
</dbReference>
<organism evidence="2 3">
    <name type="scientific">Phytophthora fragariaefolia</name>
    <dbReference type="NCBI Taxonomy" id="1490495"/>
    <lineage>
        <taxon>Eukaryota</taxon>
        <taxon>Sar</taxon>
        <taxon>Stramenopiles</taxon>
        <taxon>Oomycota</taxon>
        <taxon>Peronosporomycetes</taxon>
        <taxon>Peronosporales</taxon>
        <taxon>Peronosporaceae</taxon>
        <taxon>Phytophthora</taxon>
    </lineage>
</organism>
<sequence length="218" mass="23667">MTKDIISAPGLCEEEMGQGSIATSLDATLEDELQMTSQTTQMEDTGMINAVTTVEKDYTVASASLAVEAPTEEQLTEGPFGMVTVPTEMVTVPTEMVTVPIEMVTIPTETATVPTETVPVPTEQPTMEPVELGTQTPHDKSTAVDMLQLRQAGLNEDFDVEPPPQSRGRPKAKPAVVKAKRNLAILMANDDSEMHNMNLSLKSVSDKIFTFSKWKPQN</sequence>
<accession>A0A9W6XUE3</accession>